<evidence type="ECO:0000313" key="2">
    <source>
        <dbReference type="Proteomes" id="UP000235145"/>
    </source>
</evidence>
<keyword evidence="2" id="KW-1185">Reference proteome</keyword>
<comment type="caution">
    <text evidence="1">The sequence shown here is derived from an EMBL/GenBank/DDBJ whole genome shotgun (WGS) entry which is preliminary data.</text>
</comment>
<dbReference type="EMBL" id="NBSK02000002">
    <property type="protein sequence ID" value="KAJ0223351.1"/>
    <property type="molecule type" value="Genomic_DNA"/>
</dbReference>
<gene>
    <name evidence="1" type="ORF">LSAT_V11C200071850</name>
</gene>
<accession>A0A9R1WDL8</accession>
<sequence length="82" mass="8925">MPEGDYDQIELSGMILALSSSTGKSKTNKGNFAPNVLLIDWSKNAETVDNKFICPNDIILFTTISCNSRTGRKNVGMGGVIW</sequence>
<evidence type="ECO:0000313" key="1">
    <source>
        <dbReference type="EMBL" id="KAJ0223351.1"/>
    </source>
</evidence>
<reference evidence="1 2" key="1">
    <citation type="journal article" date="2017" name="Nat. Commun.">
        <title>Genome assembly with in vitro proximity ligation data and whole-genome triplication in lettuce.</title>
        <authorList>
            <person name="Reyes-Chin-Wo S."/>
            <person name="Wang Z."/>
            <person name="Yang X."/>
            <person name="Kozik A."/>
            <person name="Arikit S."/>
            <person name="Song C."/>
            <person name="Xia L."/>
            <person name="Froenicke L."/>
            <person name="Lavelle D.O."/>
            <person name="Truco M.J."/>
            <person name="Xia R."/>
            <person name="Zhu S."/>
            <person name="Xu C."/>
            <person name="Xu H."/>
            <person name="Xu X."/>
            <person name="Cox K."/>
            <person name="Korf I."/>
            <person name="Meyers B.C."/>
            <person name="Michelmore R.W."/>
        </authorList>
    </citation>
    <scope>NUCLEOTIDE SEQUENCE [LARGE SCALE GENOMIC DNA]</scope>
    <source>
        <strain evidence="2">cv. Salinas</strain>
        <tissue evidence="1">Seedlings</tissue>
    </source>
</reference>
<protein>
    <submittedName>
        <fullName evidence="1">Uncharacterized protein</fullName>
    </submittedName>
</protein>
<name>A0A9R1WDL8_LACSA</name>
<dbReference type="Proteomes" id="UP000235145">
    <property type="component" value="Unassembled WGS sequence"/>
</dbReference>
<dbReference type="AlphaFoldDB" id="A0A9R1WDL8"/>
<organism evidence="1 2">
    <name type="scientific">Lactuca sativa</name>
    <name type="common">Garden lettuce</name>
    <dbReference type="NCBI Taxonomy" id="4236"/>
    <lineage>
        <taxon>Eukaryota</taxon>
        <taxon>Viridiplantae</taxon>
        <taxon>Streptophyta</taxon>
        <taxon>Embryophyta</taxon>
        <taxon>Tracheophyta</taxon>
        <taxon>Spermatophyta</taxon>
        <taxon>Magnoliopsida</taxon>
        <taxon>eudicotyledons</taxon>
        <taxon>Gunneridae</taxon>
        <taxon>Pentapetalae</taxon>
        <taxon>asterids</taxon>
        <taxon>campanulids</taxon>
        <taxon>Asterales</taxon>
        <taxon>Asteraceae</taxon>
        <taxon>Cichorioideae</taxon>
        <taxon>Cichorieae</taxon>
        <taxon>Lactucinae</taxon>
        <taxon>Lactuca</taxon>
    </lineage>
</organism>
<proteinExistence type="predicted"/>